<name>A0ABU5QGX6_9BACT</name>
<dbReference type="EMBL" id="JAYFUM010000028">
    <property type="protein sequence ID" value="MEA5141549.1"/>
    <property type="molecule type" value="Genomic_DNA"/>
</dbReference>
<keyword evidence="3" id="KW-1185">Reference proteome</keyword>
<proteinExistence type="predicted"/>
<evidence type="ECO:0000259" key="1">
    <source>
        <dbReference type="Pfam" id="PF22552"/>
    </source>
</evidence>
<protein>
    <recommendedName>
        <fullName evidence="1">TY-Chap N-terminal domain-containing protein</fullName>
    </recommendedName>
</protein>
<organism evidence="2 3">
    <name type="scientific">Arcicella rigui</name>
    <dbReference type="NCBI Taxonomy" id="797020"/>
    <lineage>
        <taxon>Bacteria</taxon>
        <taxon>Pseudomonadati</taxon>
        <taxon>Bacteroidota</taxon>
        <taxon>Cytophagia</taxon>
        <taxon>Cytophagales</taxon>
        <taxon>Flectobacillaceae</taxon>
        <taxon>Arcicella</taxon>
    </lineage>
</organism>
<evidence type="ECO:0000313" key="2">
    <source>
        <dbReference type="EMBL" id="MEA5141549.1"/>
    </source>
</evidence>
<gene>
    <name evidence="2" type="ORF">VB248_20510</name>
</gene>
<sequence>MNKSLIQTAFQKILKEGGESNYFTLDFADSYYLQAASSKGANEVFCEAVSNEYLPAAKKLSESQLLKLVELGWKKPSEGNVNFSTELTVNDKKDLEKIVDFVAQTLSEVYGANEIKKEHFQYFLG</sequence>
<dbReference type="InterPro" id="IPR054344">
    <property type="entry name" value="TY-Chap_N"/>
</dbReference>
<evidence type="ECO:0000313" key="3">
    <source>
        <dbReference type="Proteomes" id="UP001302949"/>
    </source>
</evidence>
<reference evidence="2 3" key="1">
    <citation type="submission" date="2023-12" db="EMBL/GenBank/DDBJ databases">
        <title>Novel species of the genus Arcicella isolated from rivers.</title>
        <authorList>
            <person name="Lu H."/>
        </authorList>
    </citation>
    <scope>NUCLEOTIDE SEQUENCE [LARGE SCALE GENOMIC DNA]</scope>
    <source>
        <strain evidence="2 3">KCTC 23307</strain>
    </source>
</reference>
<dbReference type="Pfam" id="PF22552">
    <property type="entry name" value="TY-Chap3"/>
    <property type="match status" value="1"/>
</dbReference>
<dbReference type="RefSeq" id="WP_323298704.1">
    <property type="nucleotide sequence ID" value="NZ_JAYFUM010000028.1"/>
</dbReference>
<accession>A0ABU5QGX6</accession>
<feature type="domain" description="TY-Chap N-terminal" evidence="1">
    <location>
        <begin position="14"/>
        <end position="112"/>
    </location>
</feature>
<comment type="caution">
    <text evidence="2">The sequence shown here is derived from an EMBL/GenBank/DDBJ whole genome shotgun (WGS) entry which is preliminary data.</text>
</comment>
<dbReference type="Proteomes" id="UP001302949">
    <property type="component" value="Unassembled WGS sequence"/>
</dbReference>